<reference evidence="1" key="1">
    <citation type="submission" date="2020-07" db="EMBL/GenBank/DDBJ databases">
        <title>Persistence and transmission of plasmid-borne blaNDM genes carried by diverse species of Enterobacterium in a Chinese goose farm.</title>
        <authorList>
            <person name="Fang L.-X."/>
            <person name="Cen D.-J."/>
        </authorList>
    </citation>
    <scope>NUCLEOTIDE SEQUENCE</scope>
    <source>
        <strain evidence="1">M2</strain>
        <plasmid evidence="1">pM2-1</plasmid>
    </source>
</reference>
<gene>
    <name evidence="1" type="ORF">EKPLLCFL_00149</name>
</gene>
<evidence type="ECO:0000313" key="1">
    <source>
        <dbReference type="EMBL" id="QSM62384.1"/>
    </source>
</evidence>
<organism evidence="1">
    <name type="scientific">Providencia stuartii</name>
    <dbReference type="NCBI Taxonomy" id="588"/>
    <lineage>
        <taxon>Bacteria</taxon>
        <taxon>Pseudomonadati</taxon>
        <taxon>Pseudomonadota</taxon>
        <taxon>Gammaproteobacteria</taxon>
        <taxon>Enterobacterales</taxon>
        <taxon>Morganellaceae</taxon>
        <taxon>Providencia</taxon>
    </lineage>
</organism>
<accession>A0A899NEM6</accession>
<dbReference type="RefSeq" id="WP_166268101.1">
    <property type="nucleotide sequence ID" value="NZ_CP095444.1"/>
</dbReference>
<proteinExistence type="predicted"/>
<dbReference type="EMBL" id="MT813046">
    <property type="protein sequence ID" value="QSM62384.1"/>
    <property type="molecule type" value="Genomic_DNA"/>
</dbReference>
<dbReference type="AlphaFoldDB" id="A0A899NEM6"/>
<geneLocation type="plasmid" evidence="1">
    <name>pM2-1</name>
</geneLocation>
<name>A0A899NEM6_PROST</name>
<protein>
    <submittedName>
        <fullName evidence="1">Uncharacterized protein</fullName>
    </submittedName>
</protein>
<sequence length="92" mass="10534">MQISKTTHSFAERRGLELTTENNDGTELLCIWETNNDWEWICSFQPTQDQLVFFGNIYLPQECLNAIPAIIADETQLRAVLTKIAESLKTKS</sequence>
<keyword evidence="1" id="KW-0614">Plasmid</keyword>